<dbReference type="PANTHER" id="PTHR23280:SF21">
    <property type="entry name" value="PROTEIN 4.1 HOMOLOG"/>
    <property type="match status" value="1"/>
</dbReference>
<gene>
    <name evidence="2" type="ORF">LAZ67_9003461</name>
</gene>
<evidence type="ECO:0000313" key="3">
    <source>
        <dbReference type="Proteomes" id="UP001235939"/>
    </source>
</evidence>
<dbReference type="Gene3D" id="2.30.29.30">
    <property type="entry name" value="Pleckstrin-homology domain (PH domain)/Phosphotyrosine-binding domain (PTB)"/>
    <property type="match status" value="1"/>
</dbReference>
<keyword evidence="3" id="KW-1185">Reference proteome</keyword>
<organism evidence="2 3">
    <name type="scientific">Cordylochernes scorpioides</name>
    <dbReference type="NCBI Taxonomy" id="51811"/>
    <lineage>
        <taxon>Eukaryota</taxon>
        <taxon>Metazoa</taxon>
        <taxon>Ecdysozoa</taxon>
        <taxon>Arthropoda</taxon>
        <taxon>Chelicerata</taxon>
        <taxon>Arachnida</taxon>
        <taxon>Pseudoscorpiones</taxon>
        <taxon>Cheliferoidea</taxon>
        <taxon>Chernetidae</taxon>
        <taxon>Cordylochernes</taxon>
    </lineage>
</organism>
<sequence length="212" mass="24346">MCSRGMIPAEAELHYLESSKKLSMYGVDLHLARDSEGSDVMVGVCAAGILVYRNRVRMHRFAWPKILKISYKRRSFYLSIKPGELDQFESTVTYKLPSDKAAKRLWTICAEHHTFFSVELKCPTERQCLCRLRRPEPPPQRTRLPRFGSRFHYTGRTQFQLQSESTGSLPPRPPPNFQRTLSCRRLASSRSMDTGTVPPVYFSWMGVGGRVV</sequence>
<dbReference type="InterPro" id="IPR000299">
    <property type="entry name" value="FERM_domain"/>
</dbReference>
<dbReference type="EMBL" id="CP092871">
    <property type="protein sequence ID" value="UYV72508.1"/>
    <property type="molecule type" value="Genomic_DNA"/>
</dbReference>
<dbReference type="Pfam" id="PF09380">
    <property type="entry name" value="FERM_C"/>
    <property type="match status" value="1"/>
</dbReference>
<dbReference type="SMART" id="SM01195">
    <property type="entry name" value="FA"/>
    <property type="match status" value="1"/>
</dbReference>
<evidence type="ECO:0000313" key="2">
    <source>
        <dbReference type="EMBL" id="UYV72508.1"/>
    </source>
</evidence>
<dbReference type="PANTHER" id="PTHR23280">
    <property type="entry name" value="4.1 G PROTEIN"/>
    <property type="match status" value="1"/>
</dbReference>
<dbReference type="SUPFAM" id="SSF50729">
    <property type="entry name" value="PH domain-like"/>
    <property type="match status" value="1"/>
</dbReference>
<dbReference type="Pfam" id="PF08736">
    <property type="entry name" value="FA"/>
    <property type="match status" value="1"/>
</dbReference>
<dbReference type="InterPro" id="IPR011993">
    <property type="entry name" value="PH-like_dom_sf"/>
</dbReference>
<dbReference type="SMART" id="SM01196">
    <property type="entry name" value="FERM_C"/>
    <property type="match status" value="1"/>
</dbReference>
<accession>A0ABY6KXU8</accession>
<proteinExistence type="predicted"/>
<evidence type="ECO:0000259" key="1">
    <source>
        <dbReference type="PROSITE" id="PS50057"/>
    </source>
</evidence>
<dbReference type="InterPro" id="IPR014847">
    <property type="entry name" value="FA"/>
</dbReference>
<dbReference type="PROSITE" id="PS50057">
    <property type="entry name" value="FERM_3"/>
    <property type="match status" value="1"/>
</dbReference>
<dbReference type="CDD" id="cd13184">
    <property type="entry name" value="FERM_C_4_1_family"/>
    <property type="match status" value="1"/>
</dbReference>
<feature type="domain" description="FERM" evidence="1">
    <location>
        <begin position="1"/>
        <end position="120"/>
    </location>
</feature>
<dbReference type="Proteomes" id="UP001235939">
    <property type="component" value="Chromosome 09"/>
</dbReference>
<dbReference type="InterPro" id="IPR018980">
    <property type="entry name" value="FERM_PH-like_C"/>
</dbReference>
<name>A0ABY6KXU8_9ARAC</name>
<reference evidence="2 3" key="1">
    <citation type="submission" date="2022-01" db="EMBL/GenBank/DDBJ databases">
        <title>A chromosomal length assembly of Cordylochernes scorpioides.</title>
        <authorList>
            <person name="Zeh D."/>
            <person name="Zeh J."/>
        </authorList>
    </citation>
    <scope>NUCLEOTIDE SEQUENCE [LARGE SCALE GENOMIC DNA]</scope>
    <source>
        <strain evidence="2">IN4F17</strain>
        <tissue evidence="2">Whole Body</tissue>
    </source>
</reference>
<protein>
    <submittedName>
        <fullName evidence="2">EPB41L2</fullName>
    </submittedName>
</protein>